<proteinExistence type="predicted"/>
<keyword evidence="3" id="KW-1185">Reference proteome</keyword>
<dbReference type="RefSeq" id="YP_009600080.1">
    <property type="nucleotide sequence ID" value="NC_041918.2"/>
</dbReference>
<evidence type="ECO:0000313" key="3">
    <source>
        <dbReference type="Proteomes" id="UP000225660"/>
    </source>
</evidence>
<evidence type="ECO:0000256" key="1">
    <source>
        <dbReference type="SAM" id="MobiDB-lite"/>
    </source>
</evidence>
<organism evidence="2 3">
    <name type="scientific">Geobacillus phage TP-84</name>
    <dbReference type="NCBI Taxonomy" id="1965361"/>
    <lineage>
        <taxon>Viruses</taxon>
        <taxon>Duplodnaviria</taxon>
        <taxon>Heunggongvirae</taxon>
        <taxon>Uroviricota</taxon>
        <taxon>Caudoviricetes</taxon>
        <taxon>Saundersvirus</taxon>
        <taxon>Saundersvirus Tp84</taxon>
    </lineage>
</organism>
<sequence>MKRGIDGDHKSKMDRHRRSMGHSRRFDHRGNSLYHVGLKSRNRTALNGPVRPDGIWSLTMATVRPKIE</sequence>
<reference evidence="2" key="1">
    <citation type="submission" date="2017-10" db="EMBL/GenBank/DDBJ databases">
        <title>Sequence, genome organization and annotation of the thermophilic 47,7-kb bacterophage TO-84 that infects Geobacillus stearothermophilus.</title>
        <authorList>
            <person name="Skowron P.M."/>
            <person name="Kropinski A."/>
            <person name="Los M."/>
        </authorList>
    </citation>
    <scope>NUCLEOTIDE SEQUENCE [LARGE SCALE GENOMIC DNA]</scope>
</reference>
<dbReference type="Proteomes" id="UP000225660">
    <property type="component" value="Segment"/>
</dbReference>
<accession>A0A1U9WQM1</accession>
<dbReference type="GeneID" id="40075842"/>
<feature type="region of interest" description="Disordered" evidence="1">
    <location>
        <begin position="1"/>
        <end position="32"/>
    </location>
</feature>
<evidence type="ECO:0000313" key="2">
    <source>
        <dbReference type="EMBL" id="AQY55052.1"/>
    </source>
</evidence>
<dbReference type="EMBL" id="KY565347">
    <property type="protein sequence ID" value="AQY55052.1"/>
    <property type="molecule type" value="Genomic_DNA"/>
</dbReference>
<name>A0A1U9WQM1_9CAUD</name>
<feature type="compositionally biased region" description="Basic residues" evidence="1">
    <location>
        <begin position="12"/>
        <end position="27"/>
    </location>
</feature>
<protein>
    <submittedName>
        <fullName evidence="2">Uncharacterized protein</fullName>
    </submittedName>
</protein>
<dbReference type="KEGG" id="vg:40075842"/>
<feature type="compositionally biased region" description="Basic and acidic residues" evidence="1">
    <location>
        <begin position="1"/>
        <end position="11"/>
    </location>
</feature>